<sequence length="142" mass="16138">MRLTLPKRFQSVETPAPRTERSRLEDQFECDLREALQATPYDVENNVLLDNFVALPILPGTKAGVLSRETRKRVHFLIRTRQSHLPVAAILLTTQAYGRDRRQFTVQLTTPVQGQAIIPVLHLDPRRLRGASAVAEILQPHL</sequence>
<protein>
    <submittedName>
        <fullName evidence="1">Uncharacterized protein</fullName>
    </submittedName>
</protein>
<gene>
    <name evidence="1" type="ORF">ACFO0D_18700</name>
</gene>
<proteinExistence type="predicted"/>
<reference evidence="2" key="1">
    <citation type="journal article" date="2019" name="Int. J. Syst. Evol. Microbiol.">
        <title>The Global Catalogue of Microorganisms (GCM) 10K type strain sequencing project: providing services to taxonomists for standard genome sequencing and annotation.</title>
        <authorList>
            <consortium name="The Broad Institute Genomics Platform"/>
            <consortium name="The Broad Institute Genome Sequencing Center for Infectious Disease"/>
            <person name="Wu L."/>
            <person name="Ma J."/>
        </authorList>
    </citation>
    <scope>NUCLEOTIDE SEQUENCE [LARGE SCALE GENOMIC DNA]</scope>
    <source>
        <strain evidence="2">CCUG 55995</strain>
    </source>
</reference>
<evidence type="ECO:0000313" key="2">
    <source>
        <dbReference type="Proteomes" id="UP001595952"/>
    </source>
</evidence>
<organism evidence="1 2">
    <name type="scientific">Deinococcus hohokamensis</name>
    <dbReference type="NCBI Taxonomy" id="309883"/>
    <lineage>
        <taxon>Bacteria</taxon>
        <taxon>Thermotogati</taxon>
        <taxon>Deinococcota</taxon>
        <taxon>Deinococci</taxon>
        <taxon>Deinococcales</taxon>
        <taxon>Deinococcaceae</taxon>
        <taxon>Deinococcus</taxon>
    </lineage>
</organism>
<dbReference type="EMBL" id="JBHSEI010000015">
    <property type="protein sequence ID" value="MFC4640364.1"/>
    <property type="molecule type" value="Genomic_DNA"/>
</dbReference>
<evidence type="ECO:0000313" key="1">
    <source>
        <dbReference type="EMBL" id="MFC4640364.1"/>
    </source>
</evidence>
<accession>A0ABV9IDD7</accession>
<dbReference type="Proteomes" id="UP001595952">
    <property type="component" value="Unassembled WGS sequence"/>
</dbReference>
<comment type="caution">
    <text evidence="1">The sequence shown here is derived from an EMBL/GenBank/DDBJ whole genome shotgun (WGS) entry which is preliminary data.</text>
</comment>
<keyword evidence="2" id="KW-1185">Reference proteome</keyword>
<name>A0ABV9IDD7_9DEIO</name>
<dbReference type="RefSeq" id="WP_380063338.1">
    <property type="nucleotide sequence ID" value="NZ_JBHSEI010000015.1"/>
</dbReference>